<gene>
    <name evidence="1" type="ORF">DAH51_18805</name>
</gene>
<accession>A0A430BQ69</accession>
<dbReference type="EMBL" id="QRAL01000025">
    <property type="protein sequence ID" value="RSU54866.1"/>
    <property type="molecule type" value="Genomic_DNA"/>
</dbReference>
<dbReference type="AlphaFoldDB" id="A0A430BQ69"/>
<reference evidence="1 2" key="1">
    <citation type="submission" date="2018-07" db="EMBL/GenBank/DDBJ databases">
        <title>Genomic and Epidemiologic Investigation of an Indolent Hospital Outbreak.</title>
        <authorList>
            <person name="Johnson R.C."/>
            <person name="Deming C."/>
            <person name="Conlan S."/>
            <person name="Zellmer C.J."/>
            <person name="Michelin A.V."/>
            <person name="Lee-Lin S."/>
            <person name="Thomas P.J."/>
            <person name="Park M."/>
            <person name="Weingarten R.A."/>
            <person name="Less J."/>
            <person name="Dekker J.P."/>
            <person name="Frank K.M."/>
            <person name="Musser K.A."/>
            <person name="Mcquiston J.R."/>
            <person name="Henderson D.K."/>
            <person name="Lau A.F."/>
            <person name="Palmore T.N."/>
            <person name="Segre J.A."/>
        </authorList>
    </citation>
    <scope>NUCLEOTIDE SEQUENCE [LARGE SCALE GENOMIC DNA]</scope>
    <source>
        <strain evidence="1 2">SK-NIH.Env6_1116</strain>
    </source>
</reference>
<proteinExistence type="predicted"/>
<evidence type="ECO:0000313" key="1">
    <source>
        <dbReference type="EMBL" id="RSU54866.1"/>
    </source>
</evidence>
<comment type="caution">
    <text evidence="1">The sequence shown here is derived from an EMBL/GenBank/DDBJ whole genome shotgun (WGS) entry which is preliminary data.</text>
</comment>
<organism evidence="1 2">
    <name type="scientific">Sphingobium yanoikuyae</name>
    <name type="common">Sphingomonas yanoikuyae</name>
    <dbReference type="NCBI Taxonomy" id="13690"/>
    <lineage>
        <taxon>Bacteria</taxon>
        <taxon>Pseudomonadati</taxon>
        <taxon>Pseudomonadota</taxon>
        <taxon>Alphaproteobacteria</taxon>
        <taxon>Sphingomonadales</taxon>
        <taxon>Sphingomonadaceae</taxon>
        <taxon>Sphingobium</taxon>
    </lineage>
</organism>
<sequence length="67" mass="6780">MITEIIGAVIGSKLDQQDGDSGAKGAIIGYFTPRIVGAVVKVGLLAAIGYGVVKAVGSLTSENDPNY</sequence>
<dbReference type="Proteomes" id="UP000287401">
    <property type="component" value="Unassembled WGS sequence"/>
</dbReference>
<evidence type="ECO:0000313" key="2">
    <source>
        <dbReference type="Proteomes" id="UP000287401"/>
    </source>
</evidence>
<name>A0A430BQ69_SPHYA</name>
<protein>
    <submittedName>
        <fullName evidence="1">Uncharacterized protein</fullName>
    </submittedName>
</protein>
<dbReference type="RefSeq" id="WP_017501626.1">
    <property type="nucleotide sequence ID" value="NZ_QRAL01000025.1"/>
</dbReference>